<dbReference type="Gene3D" id="3.10.120.10">
    <property type="entry name" value="Cytochrome b5-like heme/steroid binding domain"/>
    <property type="match status" value="1"/>
</dbReference>
<reference evidence="3 4" key="1">
    <citation type="submission" date="2015-07" db="EMBL/GenBank/DDBJ databases">
        <title>High-quality genome of monoxenous trypanosomatid Leptomonas pyrrhocoris.</title>
        <authorList>
            <person name="Flegontov P."/>
            <person name="Butenko A."/>
            <person name="Firsov S."/>
            <person name="Vlcek C."/>
            <person name="Logacheva M.D."/>
            <person name="Field M."/>
            <person name="Filatov D."/>
            <person name="Flegontova O."/>
            <person name="Gerasimov E."/>
            <person name="Jackson A.P."/>
            <person name="Kelly S."/>
            <person name="Opperdoes F."/>
            <person name="O'Reilly A."/>
            <person name="Votypka J."/>
            <person name="Yurchenko V."/>
            <person name="Lukes J."/>
        </authorList>
    </citation>
    <scope>NUCLEOTIDE SEQUENCE [LARGE SCALE GENOMIC DNA]</scope>
    <source>
        <strain evidence="3">H10</strain>
    </source>
</reference>
<keyword evidence="1" id="KW-0812">Transmembrane</keyword>
<proteinExistence type="predicted"/>
<evidence type="ECO:0000259" key="2">
    <source>
        <dbReference type="Pfam" id="PF00173"/>
    </source>
</evidence>
<comment type="caution">
    <text evidence="3">The sequence shown here is derived from an EMBL/GenBank/DDBJ whole genome shotgun (WGS) entry which is preliminary data.</text>
</comment>
<dbReference type="OrthoDB" id="258397at2759"/>
<dbReference type="Pfam" id="PF00173">
    <property type="entry name" value="Cyt-b5"/>
    <property type="match status" value="1"/>
</dbReference>
<sequence length="123" mass="13977">MPSSAVDKSIRVYYRGNKYDIPEEFATRMHPGGKDILMRYKDSDITEDFEKTRHTVDAVVMLNSWTAGSVDYAIPMKSVSIFESDNGCEETETKESEKTKRWNCLAIAFGIASIVAAMQMRKH</sequence>
<dbReference type="InterPro" id="IPR001199">
    <property type="entry name" value="Cyt_B5-like_heme/steroid-bd"/>
</dbReference>
<evidence type="ECO:0000256" key="1">
    <source>
        <dbReference type="SAM" id="Phobius"/>
    </source>
</evidence>
<dbReference type="InterPro" id="IPR036400">
    <property type="entry name" value="Cyt_B5-like_heme/steroid_sf"/>
</dbReference>
<feature type="domain" description="Cytochrome b5 heme-binding" evidence="2">
    <location>
        <begin position="8"/>
        <end position="64"/>
    </location>
</feature>
<dbReference type="RefSeq" id="XP_015660366.1">
    <property type="nucleotide sequence ID" value="XM_015801746.1"/>
</dbReference>
<evidence type="ECO:0000313" key="3">
    <source>
        <dbReference type="EMBL" id="KPA81927.1"/>
    </source>
</evidence>
<dbReference type="SUPFAM" id="SSF55856">
    <property type="entry name" value="Cytochrome b5-like heme/steroid binding domain"/>
    <property type="match status" value="1"/>
</dbReference>
<accession>A0A0M9G486</accession>
<dbReference type="GeneID" id="26904456"/>
<dbReference type="AlphaFoldDB" id="A0A0M9G486"/>
<gene>
    <name evidence="3" type="ORF">ABB37_04165</name>
</gene>
<keyword evidence="1" id="KW-1133">Transmembrane helix</keyword>
<dbReference type="EMBL" id="LGTL01000006">
    <property type="protein sequence ID" value="KPA81927.1"/>
    <property type="molecule type" value="Genomic_DNA"/>
</dbReference>
<feature type="transmembrane region" description="Helical" evidence="1">
    <location>
        <begin position="102"/>
        <end position="120"/>
    </location>
</feature>
<name>A0A0M9G486_LEPPY</name>
<dbReference type="OMA" id="NCLAIAF"/>
<organism evidence="3 4">
    <name type="scientific">Leptomonas pyrrhocoris</name>
    <name type="common">Firebug parasite</name>
    <dbReference type="NCBI Taxonomy" id="157538"/>
    <lineage>
        <taxon>Eukaryota</taxon>
        <taxon>Discoba</taxon>
        <taxon>Euglenozoa</taxon>
        <taxon>Kinetoplastea</taxon>
        <taxon>Metakinetoplastina</taxon>
        <taxon>Trypanosomatida</taxon>
        <taxon>Trypanosomatidae</taxon>
        <taxon>Leishmaniinae</taxon>
        <taxon>Leptomonas</taxon>
    </lineage>
</organism>
<dbReference type="VEuPathDB" id="TriTrypDB:LpyrH10_06_5350"/>
<keyword evidence="1" id="KW-0472">Membrane</keyword>
<protein>
    <recommendedName>
        <fullName evidence="2">Cytochrome b5 heme-binding domain-containing protein</fullName>
    </recommendedName>
</protein>
<evidence type="ECO:0000313" key="4">
    <source>
        <dbReference type="Proteomes" id="UP000037923"/>
    </source>
</evidence>
<dbReference type="Proteomes" id="UP000037923">
    <property type="component" value="Unassembled WGS sequence"/>
</dbReference>
<keyword evidence="4" id="KW-1185">Reference proteome</keyword>